<dbReference type="AlphaFoldDB" id="A0A132NXR7"/>
<comment type="caution">
    <text evidence="2">The sequence shown here is derived from an EMBL/GenBank/DDBJ whole genome shotgun (WGS) entry which is preliminary data.</text>
</comment>
<gene>
    <name evidence="2" type="ORF">QR46_1078</name>
</gene>
<evidence type="ECO:0000313" key="2">
    <source>
        <dbReference type="EMBL" id="KWX14867.1"/>
    </source>
</evidence>
<proteinExistence type="predicted"/>
<dbReference type="EMBL" id="JXTI01000020">
    <property type="protein sequence ID" value="KWX14867.1"/>
    <property type="molecule type" value="Genomic_DNA"/>
</dbReference>
<sequence length="268" mass="29997">MSADILAKLRKQVIDLQVLSLKKNCSPDSCLKIRDDIRHQAAELLHSLDPSLSYQEHYSGPIVCDSNKEFKANVAFISRLRLAVQAKGLSKATAISEDGFAEPFRGASAPSRNVGAQRRSSSPFHNAIPERPRSARLGAADITIQNEANGNLRDSPSFHMPDTVRLERKAKGLADSISQMKYKIQALKEELAIDDIEDQYKNTDIFLAKYQRISQRLESQESTYHRLLAYHRDLQALIPELEREKDAMLTDACIKATEESSAVEGLVF</sequence>
<dbReference type="OrthoDB" id="10252583at2759"/>
<name>A0A132NXR7_GIAIN</name>
<accession>A0A132NXR7</accession>
<evidence type="ECO:0000256" key="1">
    <source>
        <dbReference type="SAM" id="MobiDB-lite"/>
    </source>
</evidence>
<dbReference type="VEuPathDB" id="GiardiaDB:QR46_1078"/>
<organism evidence="2 3">
    <name type="scientific">Giardia duodenalis assemblage B</name>
    <dbReference type="NCBI Taxonomy" id="1394984"/>
    <lineage>
        <taxon>Eukaryota</taxon>
        <taxon>Metamonada</taxon>
        <taxon>Diplomonadida</taxon>
        <taxon>Hexamitidae</taxon>
        <taxon>Giardiinae</taxon>
        <taxon>Giardia</taxon>
    </lineage>
</organism>
<protein>
    <submittedName>
        <fullName evidence="2">Uncharacterized protein</fullName>
    </submittedName>
</protein>
<dbReference type="Proteomes" id="UP000070089">
    <property type="component" value="Unassembled WGS sequence"/>
</dbReference>
<feature type="region of interest" description="Disordered" evidence="1">
    <location>
        <begin position="106"/>
        <end position="129"/>
    </location>
</feature>
<reference evidence="2 3" key="1">
    <citation type="journal article" date="2015" name="Mol. Biochem. Parasitol.">
        <title>Identification of polymorphic genes for use in assemblage B genotyping assays through comparative genomics of multiple assemblage B Giardia duodenalis isolates.</title>
        <authorList>
            <person name="Wielinga C."/>
            <person name="Thompson R.C."/>
            <person name="Monis P."/>
            <person name="Ryan U."/>
        </authorList>
    </citation>
    <scope>NUCLEOTIDE SEQUENCE [LARGE SCALE GENOMIC DNA]</scope>
    <source>
        <strain evidence="2 3">BAH15c1</strain>
    </source>
</reference>
<evidence type="ECO:0000313" key="3">
    <source>
        <dbReference type="Proteomes" id="UP000070089"/>
    </source>
</evidence>